<dbReference type="InterPro" id="IPR003593">
    <property type="entry name" value="AAA+_ATPase"/>
</dbReference>
<dbReference type="InterPro" id="IPR025944">
    <property type="entry name" value="Sigma_54_int_dom_CS"/>
</dbReference>
<organism evidence="6 7">
    <name type="scientific">Pseudopedobacter saltans</name>
    <dbReference type="NCBI Taxonomy" id="151895"/>
    <lineage>
        <taxon>Bacteria</taxon>
        <taxon>Pseudomonadati</taxon>
        <taxon>Bacteroidota</taxon>
        <taxon>Sphingobacteriia</taxon>
        <taxon>Sphingobacteriales</taxon>
        <taxon>Sphingobacteriaceae</taxon>
        <taxon>Pseudopedobacter</taxon>
    </lineage>
</organism>
<dbReference type="Pfam" id="PF00158">
    <property type="entry name" value="Sigma54_activat"/>
    <property type="match status" value="1"/>
</dbReference>
<dbReference type="Gene3D" id="3.40.50.300">
    <property type="entry name" value="P-loop containing nucleotide triphosphate hydrolases"/>
    <property type="match status" value="1"/>
</dbReference>
<reference evidence="6 7" key="1">
    <citation type="submission" date="2017-11" db="EMBL/GenBank/DDBJ databases">
        <title>Infants hospitalized years apart are colonized by the same room-sourced microbial strains.</title>
        <authorList>
            <person name="Brooks B."/>
            <person name="Olm M.R."/>
            <person name="Firek B.A."/>
            <person name="Baker R."/>
            <person name="Thomas B.C."/>
            <person name="Morowitz M.J."/>
            <person name="Banfield J.F."/>
        </authorList>
    </citation>
    <scope>NUCLEOTIDE SEQUENCE [LARGE SCALE GENOMIC DNA]</scope>
    <source>
        <strain evidence="6">S2_009_000_R2_76</strain>
    </source>
</reference>
<dbReference type="PROSITE" id="PS00688">
    <property type="entry name" value="SIGMA54_INTERACT_3"/>
    <property type="match status" value="1"/>
</dbReference>
<evidence type="ECO:0000259" key="5">
    <source>
        <dbReference type="PROSITE" id="PS50045"/>
    </source>
</evidence>
<dbReference type="PROSITE" id="PS00675">
    <property type="entry name" value="SIGMA54_INTERACT_1"/>
    <property type="match status" value="1"/>
</dbReference>
<dbReference type="PROSITE" id="PS50045">
    <property type="entry name" value="SIGMA54_INTERACT_4"/>
    <property type="match status" value="1"/>
</dbReference>
<sequence length="435" mass="48895">MADIQSIKNRFGIIGNSAALNHALDTAVQVAATDLTVLIVGESGVGKEAFSQIIHALSSRKHNSFIAVNCGAIPEGTIDSELFGHEKGSFTGAVDARKGYFETVNGGTIFLDEIGEMPLGTQARLLRVLETGEFIRVGSSKVQKTDVRVIAATNRDLYDFTQTGKFREDLYYRLSTVPIRVPALRDRKEDIPLLFRKFVVDFSERYNTTPVQLDDNARNWLVNYPWPGNVRELKNVAEQISVLSKRKEIDLDSIQHFLPYKQESRLPMVAPNNSANAGGTDFANEREILYKLFFDMKKDVNELKKMFLEVLNNPSIATNSSFAEQPIFSEVDKKHFDNSKALPAGNSFIPTVETPRFENGFTSTDTPKPVVIGPQSNDFQDHEEVEETLNIIDKEKELITKALKKHRGKRKDAATDLGISERTLYRKLKEYDIND</sequence>
<dbReference type="PRINTS" id="PR01590">
    <property type="entry name" value="HTHFIS"/>
</dbReference>
<dbReference type="Gene3D" id="1.10.8.60">
    <property type="match status" value="1"/>
</dbReference>
<keyword evidence="4" id="KW-0804">Transcription</keyword>
<keyword evidence="2" id="KW-0067">ATP-binding</keyword>
<evidence type="ECO:0000256" key="1">
    <source>
        <dbReference type="ARBA" id="ARBA00022741"/>
    </source>
</evidence>
<dbReference type="Proteomes" id="UP000249645">
    <property type="component" value="Unassembled WGS sequence"/>
</dbReference>
<dbReference type="InterPro" id="IPR025662">
    <property type="entry name" value="Sigma_54_int_dom_ATP-bd_1"/>
</dbReference>
<dbReference type="InterPro" id="IPR058031">
    <property type="entry name" value="AAA_lid_NorR"/>
</dbReference>
<protein>
    <submittedName>
        <fullName evidence="6">Sigma-54-dependent Fis family transcriptional regulator</fullName>
    </submittedName>
</protein>
<comment type="caution">
    <text evidence="6">The sequence shown here is derived from an EMBL/GenBank/DDBJ whole genome shotgun (WGS) entry which is preliminary data.</text>
</comment>
<dbReference type="Gene3D" id="1.10.10.60">
    <property type="entry name" value="Homeodomain-like"/>
    <property type="match status" value="1"/>
</dbReference>
<evidence type="ECO:0000256" key="3">
    <source>
        <dbReference type="ARBA" id="ARBA00023015"/>
    </source>
</evidence>
<dbReference type="SUPFAM" id="SSF46689">
    <property type="entry name" value="Homeodomain-like"/>
    <property type="match status" value="1"/>
</dbReference>
<dbReference type="AlphaFoldDB" id="A0A2W5FBP6"/>
<dbReference type="InterPro" id="IPR009057">
    <property type="entry name" value="Homeodomain-like_sf"/>
</dbReference>
<dbReference type="GO" id="GO:0005524">
    <property type="term" value="F:ATP binding"/>
    <property type="evidence" value="ECO:0007669"/>
    <property type="project" value="UniProtKB-KW"/>
</dbReference>
<dbReference type="Pfam" id="PF25601">
    <property type="entry name" value="AAA_lid_14"/>
    <property type="match status" value="1"/>
</dbReference>
<dbReference type="PANTHER" id="PTHR32071">
    <property type="entry name" value="TRANSCRIPTIONAL REGULATORY PROTEIN"/>
    <property type="match status" value="1"/>
</dbReference>
<evidence type="ECO:0000256" key="4">
    <source>
        <dbReference type="ARBA" id="ARBA00023163"/>
    </source>
</evidence>
<dbReference type="EMBL" id="QFOI01000005">
    <property type="protein sequence ID" value="PZP52383.1"/>
    <property type="molecule type" value="Genomic_DNA"/>
</dbReference>
<keyword evidence="3" id="KW-0805">Transcription regulation</keyword>
<feature type="domain" description="Sigma-54 factor interaction" evidence="5">
    <location>
        <begin position="13"/>
        <end position="242"/>
    </location>
</feature>
<dbReference type="InterPro" id="IPR002078">
    <property type="entry name" value="Sigma_54_int"/>
</dbReference>
<name>A0A2W5FBP6_9SPHI</name>
<accession>A0A2W5FBP6</accession>
<dbReference type="InterPro" id="IPR002197">
    <property type="entry name" value="HTH_Fis"/>
</dbReference>
<dbReference type="GO" id="GO:0043565">
    <property type="term" value="F:sequence-specific DNA binding"/>
    <property type="evidence" value="ECO:0007669"/>
    <property type="project" value="InterPro"/>
</dbReference>
<dbReference type="InterPro" id="IPR027417">
    <property type="entry name" value="P-loop_NTPase"/>
</dbReference>
<dbReference type="SUPFAM" id="SSF52540">
    <property type="entry name" value="P-loop containing nucleoside triphosphate hydrolases"/>
    <property type="match status" value="1"/>
</dbReference>
<dbReference type="PANTHER" id="PTHR32071:SF121">
    <property type="entry name" value="SIGMA L-DEPENDENT TRANSCRIPTIONAL REGULATOR YQIR-RELATED"/>
    <property type="match status" value="1"/>
</dbReference>
<dbReference type="SMART" id="SM00382">
    <property type="entry name" value="AAA"/>
    <property type="match status" value="1"/>
</dbReference>
<dbReference type="FunFam" id="3.40.50.300:FF:000006">
    <property type="entry name" value="DNA-binding transcriptional regulator NtrC"/>
    <property type="match status" value="1"/>
</dbReference>
<evidence type="ECO:0000313" key="6">
    <source>
        <dbReference type="EMBL" id="PZP52383.1"/>
    </source>
</evidence>
<dbReference type="Pfam" id="PF02954">
    <property type="entry name" value="HTH_8"/>
    <property type="match status" value="1"/>
</dbReference>
<evidence type="ECO:0000313" key="7">
    <source>
        <dbReference type="Proteomes" id="UP000249645"/>
    </source>
</evidence>
<gene>
    <name evidence="6" type="ORF">DI598_00700</name>
</gene>
<keyword evidence="1" id="KW-0547">Nucleotide-binding</keyword>
<dbReference type="CDD" id="cd00009">
    <property type="entry name" value="AAA"/>
    <property type="match status" value="1"/>
</dbReference>
<proteinExistence type="predicted"/>
<dbReference type="GO" id="GO:0006355">
    <property type="term" value="P:regulation of DNA-templated transcription"/>
    <property type="evidence" value="ECO:0007669"/>
    <property type="project" value="InterPro"/>
</dbReference>
<evidence type="ECO:0000256" key="2">
    <source>
        <dbReference type="ARBA" id="ARBA00022840"/>
    </source>
</evidence>